<reference evidence="1 2" key="1">
    <citation type="submission" date="2017-11" db="EMBL/GenBank/DDBJ databases">
        <title>Genomic Encyclopedia of Archaeal and Bacterial Type Strains, Phase II (KMG-II): From Individual Species to Whole Genera.</title>
        <authorList>
            <person name="Goeker M."/>
        </authorList>
    </citation>
    <scope>NUCLEOTIDE SEQUENCE [LARGE SCALE GENOMIC DNA]</scope>
    <source>
        <strain evidence="1 2">DSM 27268</strain>
    </source>
</reference>
<dbReference type="AlphaFoldDB" id="A0A2M9CUH6"/>
<dbReference type="EMBL" id="PGFG01000001">
    <property type="protein sequence ID" value="PJJ75570.1"/>
    <property type="molecule type" value="Genomic_DNA"/>
</dbReference>
<evidence type="ECO:0000313" key="1">
    <source>
        <dbReference type="EMBL" id="PJJ75570.1"/>
    </source>
</evidence>
<keyword evidence="2" id="KW-1185">Reference proteome</keyword>
<accession>A0A2M9CUH6</accession>
<protein>
    <submittedName>
        <fullName evidence="1">Uncharacterized protein</fullName>
    </submittedName>
</protein>
<comment type="caution">
    <text evidence="1">The sequence shown here is derived from an EMBL/GenBank/DDBJ whole genome shotgun (WGS) entry which is preliminary data.</text>
</comment>
<gene>
    <name evidence="1" type="ORF">BXY57_1149</name>
</gene>
<proteinExistence type="predicted"/>
<evidence type="ECO:0000313" key="2">
    <source>
        <dbReference type="Proteomes" id="UP000230000"/>
    </source>
</evidence>
<dbReference type="Proteomes" id="UP000230000">
    <property type="component" value="Unassembled WGS sequence"/>
</dbReference>
<organism evidence="1 2">
    <name type="scientific">Thermoflavifilum aggregans</name>
    <dbReference type="NCBI Taxonomy" id="454188"/>
    <lineage>
        <taxon>Bacteria</taxon>
        <taxon>Pseudomonadati</taxon>
        <taxon>Bacteroidota</taxon>
        <taxon>Chitinophagia</taxon>
        <taxon>Chitinophagales</taxon>
        <taxon>Chitinophagaceae</taxon>
        <taxon>Thermoflavifilum</taxon>
    </lineage>
</organism>
<name>A0A2M9CUH6_9BACT</name>
<sequence length="40" mass="4551">MSSASEIVNIKQATVAHSPFYYFFFYFSFPEGGGTRLKQP</sequence>